<keyword evidence="2" id="KW-1185">Reference proteome</keyword>
<protein>
    <submittedName>
        <fullName evidence="1">Uncharacterized protein</fullName>
    </submittedName>
</protein>
<organism evidence="1 2">
    <name type="scientific">Plectonema radiosum NIES-515</name>
    <dbReference type="NCBI Taxonomy" id="2986073"/>
    <lineage>
        <taxon>Bacteria</taxon>
        <taxon>Bacillati</taxon>
        <taxon>Cyanobacteriota</taxon>
        <taxon>Cyanophyceae</taxon>
        <taxon>Oscillatoriophycideae</taxon>
        <taxon>Oscillatoriales</taxon>
        <taxon>Microcoleaceae</taxon>
        <taxon>Plectonema</taxon>
    </lineage>
</organism>
<gene>
    <name evidence="1" type="ORF">OGM63_10500</name>
</gene>
<comment type="caution">
    <text evidence="1">The sequence shown here is derived from an EMBL/GenBank/DDBJ whole genome shotgun (WGS) entry which is preliminary data.</text>
</comment>
<proteinExistence type="predicted"/>
<evidence type="ECO:0000313" key="2">
    <source>
        <dbReference type="Proteomes" id="UP001526143"/>
    </source>
</evidence>
<dbReference type="RefSeq" id="WP_263745468.1">
    <property type="nucleotide sequence ID" value="NZ_JAOWRF010000155.1"/>
</dbReference>
<evidence type="ECO:0000313" key="1">
    <source>
        <dbReference type="EMBL" id="MCV3213938.1"/>
    </source>
</evidence>
<accession>A0ABT3AXT0</accession>
<name>A0ABT3AXT0_9CYAN</name>
<reference evidence="1 2" key="1">
    <citation type="submission" date="2022-10" db="EMBL/GenBank/DDBJ databases">
        <title>Identification of biosynthetic pathway for the production of the potent trypsin inhibitor radiosumin.</title>
        <authorList>
            <person name="Fewer D.P."/>
            <person name="Delbaje E."/>
            <person name="Ouyang X."/>
            <person name="Agostino P.D."/>
            <person name="Wahlsten M."/>
            <person name="Jokela J."/>
            <person name="Permi P."/>
            <person name="Haapaniemi E."/>
            <person name="Koistinen H."/>
        </authorList>
    </citation>
    <scope>NUCLEOTIDE SEQUENCE [LARGE SCALE GENOMIC DNA]</scope>
    <source>
        <strain evidence="1 2">NIES-515</strain>
    </source>
</reference>
<dbReference type="Proteomes" id="UP001526143">
    <property type="component" value="Unassembled WGS sequence"/>
</dbReference>
<dbReference type="EMBL" id="JAOWRF010000155">
    <property type="protein sequence ID" value="MCV3213938.1"/>
    <property type="molecule type" value="Genomic_DNA"/>
</dbReference>
<sequence length="48" mass="5742">MSEFKLKRDRLKSVEKSRFEVSIWGRLNAWTGKQRFFKLPKANISIIT</sequence>